<feature type="short sequence motif" description="GXSXG" evidence="2">
    <location>
        <begin position="51"/>
        <end position="55"/>
    </location>
</feature>
<dbReference type="Gene3D" id="3.40.1090.10">
    <property type="entry name" value="Cytosolic phospholipase A2 catalytic domain"/>
    <property type="match status" value="2"/>
</dbReference>
<dbReference type="Proteomes" id="UP000276542">
    <property type="component" value="Unassembled WGS sequence"/>
</dbReference>
<evidence type="ECO:0000313" key="5">
    <source>
        <dbReference type="Proteomes" id="UP000276542"/>
    </source>
</evidence>
<protein>
    <submittedName>
        <fullName evidence="4">Patatin</fullName>
    </submittedName>
</protein>
<organism evidence="4 5">
    <name type="scientific">Nocardioides cavernaquae</name>
    <dbReference type="NCBI Taxonomy" id="2321396"/>
    <lineage>
        <taxon>Bacteria</taxon>
        <taxon>Bacillati</taxon>
        <taxon>Actinomycetota</taxon>
        <taxon>Actinomycetes</taxon>
        <taxon>Propionibacteriales</taxon>
        <taxon>Nocardioidaceae</taxon>
        <taxon>Nocardioides</taxon>
    </lineage>
</organism>
<dbReference type="Pfam" id="PF01734">
    <property type="entry name" value="Patatin"/>
    <property type="match status" value="1"/>
</dbReference>
<keyword evidence="2" id="KW-0442">Lipid degradation</keyword>
<dbReference type="InterPro" id="IPR016035">
    <property type="entry name" value="Acyl_Trfase/lysoPLipase"/>
</dbReference>
<evidence type="ECO:0000259" key="3">
    <source>
        <dbReference type="PROSITE" id="PS51635"/>
    </source>
</evidence>
<keyword evidence="2" id="KW-0378">Hydrolase</keyword>
<dbReference type="InterPro" id="IPR002641">
    <property type="entry name" value="PNPLA_dom"/>
</dbReference>
<reference evidence="5" key="1">
    <citation type="submission" date="2018-09" db="EMBL/GenBank/DDBJ databases">
        <authorList>
            <person name="Zhu H."/>
        </authorList>
    </citation>
    <scope>NUCLEOTIDE SEQUENCE [LARGE SCALE GENOMIC DNA]</scope>
    <source>
        <strain evidence="5">K1W22B-1</strain>
    </source>
</reference>
<feature type="active site" description="Nucleophile" evidence="2">
    <location>
        <position position="53"/>
    </location>
</feature>
<evidence type="ECO:0000256" key="2">
    <source>
        <dbReference type="PROSITE-ProRule" id="PRU01161"/>
    </source>
</evidence>
<proteinExistence type="predicted"/>
<dbReference type="RefSeq" id="WP_120059481.1">
    <property type="nucleotide sequence ID" value="NZ_QYRP01000002.1"/>
</dbReference>
<dbReference type="GO" id="GO:0016042">
    <property type="term" value="P:lipid catabolic process"/>
    <property type="evidence" value="ECO:0007669"/>
    <property type="project" value="UniProtKB-UniRule"/>
</dbReference>
<keyword evidence="1 2" id="KW-0443">Lipid metabolism</keyword>
<gene>
    <name evidence="4" type="ORF">D4739_04670</name>
</gene>
<comment type="caution">
    <text evidence="2">Lacks conserved residue(s) required for the propagation of feature annotation.</text>
</comment>
<dbReference type="AlphaFoldDB" id="A0A3A5H6J4"/>
<sequence length="321" mass="33186">MPEASVGGGTPRRGLALGCGGTLGFAWTAIALQAIERQLGWDARTAEVIVGTSAGSEMAALLGSGRTVDTVVAALDGSTEDSVVARHLASRPGGAPPLPALRWPALGLIGRAARRDVDLLAGASGLLPRGRGDASWLRALGERLANEDGWVDHPGVWLVAAAADTGERVAFGAPGAPRVGLADAIAASWAVPGWMPPVSLMGRDYLDGGCVSHASADLLVPLGLDEVIIVAPMSTRGGASARGLSRAERVVRHAMTRRVDRDQALLEAAGTRVIRVEPGERELAVMGPNFMDPTRRQATVEAARLHTPSRVRRAIATGAVA</sequence>
<feature type="short sequence motif" description="DGA/G" evidence="2">
    <location>
        <begin position="207"/>
        <end position="209"/>
    </location>
</feature>
<accession>A0A3A5H6J4</accession>
<keyword evidence="5" id="KW-1185">Reference proteome</keyword>
<feature type="active site" description="Proton acceptor" evidence="2">
    <location>
        <position position="207"/>
    </location>
</feature>
<name>A0A3A5H6J4_9ACTN</name>
<comment type="caution">
    <text evidence="4">The sequence shown here is derived from an EMBL/GenBank/DDBJ whole genome shotgun (WGS) entry which is preliminary data.</text>
</comment>
<dbReference type="GO" id="GO:0016787">
    <property type="term" value="F:hydrolase activity"/>
    <property type="evidence" value="ECO:0007669"/>
    <property type="project" value="UniProtKB-UniRule"/>
</dbReference>
<dbReference type="EMBL" id="QYRP01000002">
    <property type="protein sequence ID" value="RJS45581.1"/>
    <property type="molecule type" value="Genomic_DNA"/>
</dbReference>
<evidence type="ECO:0000256" key="1">
    <source>
        <dbReference type="ARBA" id="ARBA00023098"/>
    </source>
</evidence>
<dbReference type="SUPFAM" id="SSF52151">
    <property type="entry name" value="FabD/lysophospholipase-like"/>
    <property type="match status" value="1"/>
</dbReference>
<dbReference type="PROSITE" id="PS51635">
    <property type="entry name" value="PNPLA"/>
    <property type="match status" value="1"/>
</dbReference>
<dbReference type="OrthoDB" id="2339873at2"/>
<evidence type="ECO:0000313" key="4">
    <source>
        <dbReference type="EMBL" id="RJS45581.1"/>
    </source>
</evidence>
<feature type="domain" description="PNPLA" evidence="3">
    <location>
        <begin position="15"/>
        <end position="220"/>
    </location>
</feature>